<dbReference type="OrthoDB" id="17102at2759"/>
<dbReference type="SUPFAM" id="SSF52374">
    <property type="entry name" value="Nucleotidylyl transferase"/>
    <property type="match status" value="1"/>
</dbReference>
<proteinExistence type="inferred from homology"/>
<feature type="compositionally biased region" description="Polar residues" evidence="12">
    <location>
        <begin position="106"/>
        <end position="115"/>
    </location>
</feature>
<feature type="domain" description="Cytidyltransferase-like" evidence="13">
    <location>
        <begin position="178"/>
        <end position="305"/>
    </location>
</feature>
<organism evidence="14 15">
    <name type="scientific">Glutinoglossum americanum</name>
    <dbReference type="NCBI Taxonomy" id="1670608"/>
    <lineage>
        <taxon>Eukaryota</taxon>
        <taxon>Fungi</taxon>
        <taxon>Dikarya</taxon>
        <taxon>Ascomycota</taxon>
        <taxon>Pezizomycotina</taxon>
        <taxon>Geoglossomycetes</taxon>
        <taxon>Geoglossales</taxon>
        <taxon>Geoglossaceae</taxon>
        <taxon>Glutinoglossum</taxon>
    </lineage>
</organism>
<keyword evidence="5" id="KW-0548">Nucleotidyltransferase</keyword>
<keyword evidence="2" id="KW-0444">Lipid biosynthesis</keyword>
<accession>A0A9P8I1H0</accession>
<feature type="compositionally biased region" description="Polar residues" evidence="12">
    <location>
        <begin position="19"/>
        <end position="39"/>
    </location>
</feature>
<evidence type="ECO:0000256" key="4">
    <source>
        <dbReference type="ARBA" id="ARBA00022679"/>
    </source>
</evidence>
<feature type="region of interest" description="Disordered" evidence="12">
    <location>
        <begin position="1"/>
        <end position="163"/>
    </location>
</feature>
<evidence type="ECO:0000256" key="10">
    <source>
        <dbReference type="ARBA" id="ARBA00076205"/>
    </source>
</evidence>
<evidence type="ECO:0000313" key="14">
    <source>
        <dbReference type="EMBL" id="KAH0533976.1"/>
    </source>
</evidence>
<dbReference type="CDD" id="cd02174">
    <property type="entry name" value="CCT"/>
    <property type="match status" value="1"/>
</dbReference>
<feature type="compositionally biased region" description="Basic and acidic residues" evidence="12">
    <location>
        <begin position="473"/>
        <end position="489"/>
    </location>
</feature>
<dbReference type="GO" id="GO:0031210">
    <property type="term" value="F:phosphatidylcholine binding"/>
    <property type="evidence" value="ECO:0007669"/>
    <property type="project" value="TreeGrafter"/>
</dbReference>
<dbReference type="GO" id="GO:0004105">
    <property type="term" value="F:choline-phosphate cytidylyltransferase activity"/>
    <property type="evidence" value="ECO:0007669"/>
    <property type="project" value="UniProtKB-EC"/>
</dbReference>
<gene>
    <name evidence="14" type="ORF">FGG08_007413</name>
</gene>
<evidence type="ECO:0000256" key="8">
    <source>
        <dbReference type="ARBA" id="ARBA00023264"/>
    </source>
</evidence>
<evidence type="ECO:0000256" key="7">
    <source>
        <dbReference type="ARBA" id="ARBA00023209"/>
    </source>
</evidence>
<keyword evidence="6" id="KW-0443">Lipid metabolism</keyword>
<keyword evidence="15" id="KW-1185">Reference proteome</keyword>
<name>A0A9P8I1H0_9PEZI</name>
<dbReference type="InterPro" id="IPR014729">
    <property type="entry name" value="Rossmann-like_a/b/a_fold"/>
</dbReference>
<dbReference type="InterPro" id="IPR004821">
    <property type="entry name" value="Cyt_trans-like"/>
</dbReference>
<evidence type="ECO:0000256" key="2">
    <source>
        <dbReference type="ARBA" id="ARBA00022516"/>
    </source>
</evidence>
<keyword evidence="3" id="KW-0597">Phosphoprotein</keyword>
<evidence type="ECO:0000256" key="5">
    <source>
        <dbReference type="ARBA" id="ARBA00022695"/>
    </source>
</evidence>
<dbReference type="PANTHER" id="PTHR10739">
    <property type="entry name" value="CYTIDYLYLTRANSFERASE"/>
    <property type="match status" value="1"/>
</dbReference>
<sequence length="489" mass="53462">MSSPSSSGSVSAKRKRTANLPTTVGNTSTADLLQPSSRDASGEDAEDSAVPEHTSHKHKKSSGSIDSNVPPTKRVRKHSGADESTAAGASVGPVPIINNEDPGEGSETTEGSTDIANRVRRKSFRNGHVGRGTVDGEKKTVSGDQAGQTMAPPLKAGTVAPRGHTMNPPPIGRAVRVYADGVFDLFHLGHMRQLEQAKKAFPNTYLIVGVTGDKETHKRKGLTVLSGTERAETVRHCKWVDEVIEDCPWIVTPRFLEEHRIDYVAHDDLPYGADEGDDIYRPVKEAGKFLVTQRTEGVSTTGIITKIVRDYEKYVARQFKRGTSRQELNVSWLKKNELDLKRHVAELRDSIRNNWATTGQELGKEIRQFWQLSRPGSPRALSRESSMVDLPSTINSSKSPVLAHLSHLEIPPRPDSPGGDFATGYSLGLIGGVRSWMMRSRTGMQDSHNASSESDEESSGDRSPDQGVFLPTREQKQGGEEREATDMKA</sequence>
<feature type="region of interest" description="Disordered" evidence="12">
    <location>
        <begin position="442"/>
        <end position="489"/>
    </location>
</feature>
<dbReference type="Gene3D" id="3.40.50.620">
    <property type="entry name" value="HUPs"/>
    <property type="match status" value="1"/>
</dbReference>
<comment type="similarity">
    <text evidence="1">Belongs to the cytidylyltransferase family.</text>
</comment>
<dbReference type="FunFam" id="3.40.50.620:FF:000147">
    <property type="entry name" value="Cholinephosphate cytidylyltransferase"/>
    <property type="match status" value="1"/>
</dbReference>
<evidence type="ECO:0000256" key="12">
    <source>
        <dbReference type="SAM" id="MobiDB-lite"/>
    </source>
</evidence>
<dbReference type="InterPro" id="IPR041723">
    <property type="entry name" value="CCT"/>
</dbReference>
<evidence type="ECO:0000256" key="6">
    <source>
        <dbReference type="ARBA" id="ARBA00023098"/>
    </source>
</evidence>
<dbReference type="EMBL" id="JAGHQL010000299">
    <property type="protein sequence ID" value="KAH0533976.1"/>
    <property type="molecule type" value="Genomic_DNA"/>
</dbReference>
<evidence type="ECO:0000256" key="9">
    <source>
        <dbReference type="ARBA" id="ARBA00026101"/>
    </source>
</evidence>
<reference evidence="14" key="1">
    <citation type="submission" date="2021-03" db="EMBL/GenBank/DDBJ databases">
        <title>Comparative genomics and phylogenomic investigation of the class Geoglossomycetes provide insights into ecological specialization and systematics.</title>
        <authorList>
            <person name="Melie T."/>
            <person name="Pirro S."/>
            <person name="Miller A.N."/>
            <person name="Quandt A."/>
        </authorList>
    </citation>
    <scope>NUCLEOTIDE SEQUENCE</scope>
    <source>
        <strain evidence="14">GBOQ0MN5Z8</strain>
    </source>
</reference>
<evidence type="ECO:0000256" key="1">
    <source>
        <dbReference type="ARBA" id="ARBA00010101"/>
    </source>
</evidence>
<dbReference type="PANTHER" id="PTHR10739:SF13">
    <property type="entry name" value="CHOLINE-PHOSPHATE CYTIDYLYLTRANSFERASE"/>
    <property type="match status" value="1"/>
</dbReference>
<dbReference type="GO" id="GO:0005635">
    <property type="term" value="C:nuclear envelope"/>
    <property type="evidence" value="ECO:0007669"/>
    <property type="project" value="TreeGrafter"/>
</dbReference>
<evidence type="ECO:0000259" key="13">
    <source>
        <dbReference type="Pfam" id="PF01467"/>
    </source>
</evidence>
<dbReference type="AlphaFoldDB" id="A0A9P8I1H0"/>
<feature type="compositionally biased region" description="Low complexity" evidence="12">
    <location>
        <begin position="1"/>
        <end position="11"/>
    </location>
</feature>
<evidence type="ECO:0000256" key="3">
    <source>
        <dbReference type="ARBA" id="ARBA00022553"/>
    </source>
</evidence>
<dbReference type="InterPro" id="IPR045049">
    <property type="entry name" value="Pcy1-like"/>
</dbReference>
<keyword evidence="7" id="KW-0594">Phospholipid biosynthesis</keyword>
<dbReference type="Proteomes" id="UP000698800">
    <property type="component" value="Unassembled WGS sequence"/>
</dbReference>
<dbReference type="Pfam" id="PF01467">
    <property type="entry name" value="CTP_transf_like"/>
    <property type="match status" value="1"/>
</dbReference>
<dbReference type="NCBIfam" id="TIGR00125">
    <property type="entry name" value="cyt_tran_rel"/>
    <property type="match status" value="1"/>
</dbReference>
<keyword evidence="4" id="KW-0808">Transferase</keyword>
<keyword evidence="8" id="KW-1208">Phospholipid metabolism</keyword>
<protein>
    <recommendedName>
        <fullName evidence="9">choline-phosphate cytidylyltransferase</fullName>
        <ecNumber evidence="9">2.7.7.15</ecNumber>
    </recommendedName>
    <alternativeName>
        <fullName evidence="10">CTP:phosphocholine cytidylyltransferase</fullName>
    </alternativeName>
    <alternativeName>
        <fullName evidence="11">Phosphorylcholine transferase</fullName>
    </alternativeName>
</protein>
<evidence type="ECO:0000256" key="11">
    <source>
        <dbReference type="ARBA" id="ARBA00080967"/>
    </source>
</evidence>
<evidence type="ECO:0000313" key="15">
    <source>
        <dbReference type="Proteomes" id="UP000698800"/>
    </source>
</evidence>
<comment type="caution">
    <text evidence="14">The sequence shown here is derived from an EMBL/GenBank/DDBJ whole genome shotgun (WGS) entry which is preliminary data.</text>
</comment>
<dbReference type="EC" id="2.7.7.15" evidence="9"/>